<name>A0ACC3D270_9PEZI</name>
<reference evidence="1" key="1">
    <citation type="submission" date="2024-09" db="EMBL/GenBank/DDBJ databases">
        <title>Black Yeasts Isolated from many extreme environments.</title>
        <authorList>
            <person name="Coleine C."/>
            <person name="Stajich J.E."/>
            <person name="Selbmann L."/>
        </authorList>
    </citation>
    <scope>NUCLEOTIDE SEQUENCE</scope>
    <source>
        <strain evidence="1">CCFEE 5737</strain>
    </source>
</reference>
<organism evidence="1 2">
    <name type="scientific">Coniosporium uncinatum</name>
    <dbReference type="NCBI Taxonomy" id="93489"/>
    <lineage>
        <taxon>Eukaryota</taxon>
        <taxon>Fungi</taxon>
        <taxon>Dikarya</taxon>
        <taxon>Ascomycota</taxon>
        <taxon>Pezizomycotina</taxon>
        <taxon>Dothideomycetes</taxon>
        <taxon>Dothideomycetes incertae sedis</taxon>
        <taxon>Coniosporium</taxon>
    </lineage>
</organism>
<gene>
    <name evidence="1" type="ORF">LTS18_007794</name>
</gene>
<dbReference type="Proteomes" id="UP001186974">
    <property type="component" value="Unassembled WGS sequence"/>
</dbReference>
<protein>
    <submittedName>
        <fullName evidence="1">Uncharacterized protein</fullName>
    </submittedName>
</protein>
<keyword evidence="2" id="KW-1185">Reference proteome</keyword>
<accession>A0ACC3D270</accession>
<sequence length="300" mass="31533">MASSPPNASSSVVTIDITEQLVDDAMPVQEDIITVRTASQAAIHFEPSSHALGPSLFLPLVPYEPEPIVRQSAVNSVQQQAPYLGVRPNGSSFLPLLPLLGQSSFPPTTPNNQPPYCTCAMCKLATDAEGDDVDPPLNLRQLVGVGNFGGDAFIPMTEAGLEAAVQLSLAQTPSIIVVGGTELNLVTPGEDVLEDDFNAHVAVVYPQEISKRQRKAILTRQGPSEAAPPVLDAVAGSDPEPVYVNEALTAEFPSVCDEIYTVEEVSTQIAKADCATQAPDEPDVVPAPPTGGETLVESTV</sequence>
<comment type="caution">
    <text evidence="1">The sequence shown here is derived from an EMBL/GenBank/DDBJ whole genome shotgun (WGS) entry which is preliminary data.</text>
</comment>
<dbReference type="EMBL" id="JAWDJW010008328">
    <property type="protein sequence ID" value="KAK3060739.1"/>
    <property type="molecule type" value="Genomic_DNA"/>
</dbReference>
<proteinExistence type="predicted"/>
<evidence type="ECO:0000313" key="2">
    <source>
        <dbReference type="Proteomes" id="UP001186974"/>
    </source>
</evidence>
<evidence type="ECO:0000313" key="1">
    <source>
        <dbReference type="EMBL" id="KAK3060739.1"/>
    </source>
</evidence>